<dbReference type="CDD" id="cd12797">
    <property type="entry name" value="M23_peptidase"/>
    <property type="match status" value="1"/>
</dbReference>
<dbReference type="SMART" id="SM00257">
    <property type="entry name" value="LysM"/>
    <property type="match status" value="1"/>
</dbReference>
<organism evidence="4 5">
    <name type="scientific">Thiohalospira halophila DSM 15071</name>
    <dbReference type="NCBI Taxonomy" id="1123397"/>
    <lineage>
        <taxon>Bacteria</taxon>
        <taxon>Pseudomonadati</taxon>
        <taxon>Pseudomonadota</taxon>
        <taxon>Gammaproteobacteria</taxon>
        <taxon>Thiohalospirales</taxon>
        <taxon>Thiohalospiraceae</taxon>
        <taxon>Thiohalospira</taxon>
    </lineage>
</organism>
<dbReference type="InterPro" id="IPR050570">
    <property type="entry name" value="Cell_wall_metabolism_enzyme"/>
</dbReference>
<dbReference type="SUPFAM" id="SSF51261">
    <property type="entry name" value="Duplicated hybrid motif"/>
    <property type="match status" value="1"/>
</dbReference>
<sequence>MTGRFLTLRSALLLLFALLLVGCGPGFIGDRTQQLNWHPRYHTVTEGDTLYSIAWRYGYNYKTVAQWNDIGPPYTIELGERIRVAPPAEFGAREAQARARGDSGGGTGGSASAAAGGAASGSASSSGSSPARTPAGPPPEFAWPARGEVVREFRGDGNGKKGIAIAGEAGDPVRSAANGRVVYAGSGLIGYGRLIIVKHDRDYLSAYAHNSRLLAAEGDRVEKGEKIAEMGDTGADRVMLHFEIREGGSPVDPRGHLPAQ</sequence>
<keyword evidence="5" id="KW-1185">Reference proteome</keyword>
<dbReference type="InterPro" id="IPR036779">
    <property type="entry name" value="LysM_dom_sf"/>
</dbReference>
<evidence type="ECO:0000313" key="5">
    <source>
        <dbReference type="Proteomes" id="UP000198611"/>
    </source>
</evidence>
<dbReference type="InterPro" id="IPR011055">
    <property type="entry name" value="Dup_hybrid_motif"/>
</dbReference>
<dbReference type="Proteomes" id="UP000198611">
    <property type="component" value="Unassembled WGS sequence"/>
</dbReference>
<comment type="similarity">
    <text evidence="1">Belongs to the E.coli NlpD/Haemophilus LppB family.</text>
</comment>
<dbReference type="CDD" id="cd00118">
    <property type="entry name" value="LysM"/>
    <property type="match status" value="1"/>
</dbReference>
<evidence type="ECO:0000256" key="2">
    <source>
        <dbReference type="SAM" id="MobiDB-lite"/>
    </source>
</evidence>
<reference evidence="4 5" key="1">
    <citation type="submission" date="2016-10" db="EMBL/GenBank/DDBJ databases">
        <authorList>
            <person name="de Groot N.N."/>
        </authorList>
    </citation>
    <scope>NUCLEOTIDE SEQUENCE [LARGE SCALE GENOMIC DNA]</scope>
    <source>
        <strain evidence="4 5">HL3</strain>
    </source>
</reference>
<feature type="compositionally biased region" description="Basic and acidic residues" evidence="2">
    <location>
        <begin position="91"/>
        <end position="101"/>
    </location>
</feature>
<feature type="compositionally biased region" description="Low complexity" evidence="2">
    <location>
        <begin position="110"/>
        <end position="134"/>
    </location>
</feature>
<dbReference type="GO" id="GO:0032153">
    <property type="term" value="C:cell division site"/>
    <property type="evidence" value="ECO:0007669"/>
    <property type="project" value="TreeGrafter"/>
</dbReference>
<evidence type="ECO:0000256" key="1">
    <source>
        <dbReference type="ARBA" id="ARBA00038420"/>
    </source>
</evidence>
<dbReference type="Gene3D" id="3.10.350.10">
    <property type="entry name" value="LysM domain"/>
    <property type="match status" value="1"/>
</dbReference>
<dbReference type="PANTHER" id="PTHR21666">
    <property type="entry name" value="PEPTIDASE-RELATED"/>
    <property type="match status" value="1"/>
</dbReference>
<protein>
    <submittedName>
        <fullName evidence="4">Lipoprotein NlpD</fullName>
    </submittedName>
</protein>
<dbReference type="GO" id="GO:0004222">
    <property type="term" value="F:metalloendopeptidase activity"/>
    <property type="evidence" value="ECO:0007669"/>
    <property type="project" value="TreeGrafter"/>
</dbReference>
<feature type="region of interest" description="Disordered" evidence="2">
    <location>
        <begin position="91"/>
        <end position="145"/>
    </location>
</feature>
<feature type="domain" description="LysM" evidence="3">
    <location>
        <begin position="40"/>
        <end position="84"/>
    </location>
</feature>
<dbReference type="Pfam" id="PF01551">
    <property type="entry name" value="Peptidase_M23"/>
    <property type="match status" value="1"/>
</dbReference>
<name>A0A1I1NV57_9GAMM</name>
<dbReference type="InterPro" id="IPR018392">
    <property type="entry name" value="LysM"/>
</dbReference>
<evidence type="ECO:0000259" key="3">
    <source>
        <dbReference type="PROSITE" id="PS51782"/>
    </source>
</evidence>
<dbReference type="Gene3D" id="2.70.70.10">
    <property type="entry name" value="Glucose Permease (Domain IIA)"/>
    <property type="match status" value="1"/>
</dbReference>
<dbReference type="OrthoDB" id="9793746at2"/>
<dbReference type="PROSITE" id="PS51782">
    <property type="entry name" value="LYSM"/>
    <property type="match status" value="1"/>
</dbReference>
<dbReference type="EMBL" id="FOMJ01000001">
    <property type="protein sequence ID" value="SFC98623.1"/>
    <property type="molecule type" value="Genomic_DNA"/>
</dbReference>
<dbReference type="STRING" id="1123397.SAMN05660831_00339"/>
<keyword evidence="4" id="KW-0449">Lipoprotein</keyword>
<gene>
    <name evidence="4" type="ORF">SAMN05660831_00339</name>
</gene>
<accession>A0A1I1NV57</accession>
<dbReference type="RefSeq" id="WP_093427013.1">
    <property type="nucleotide sequence ID" value="NZ_FOMJ01000001.1"/>
</dbReference>
<dbReference type="InterPro" id="IPR016047">
    <property type="entry name" value="M23ase_b-sheet_dom"/>
</dbReference>
<proteinExistence type="inferred from homology"/>
<dbReference type="AlphaFoldDB" id="A0A1I1NV57"/>
<dbReference type="GO" id="GO:0009279">
    <property type="term" value="C:cell outer membrane"/>
    <property type="evidence" value="ECO:0007669"/>
    <property type="project" value="TreeGrafter"/>
</dbReference>
<dbReference type="Pfam" id="PF01476">
    <property type="entry name" value="LysM"/>
    <property type="match status" value="1"/>
</dbReference>
<dbReference type="PANTHER" id="PTHR21666:SF263">
    <property type="entry name" value="MUREIN HYDROLASE ACTIVATOR NLPD"/>
    <property type="match status" value="1"/>
</dbReference>
<dbReference type="PROSITE" id="PS51257">
    <property type="entry name" value="PROKAR_LIPOPROTEIN"/>
    <property type="match status" value="1"/>
</dbReference>
<evidence type="ECO:0000313" key="4">
    <source>
        <dbReference type="EMBL" id="SFC98623.1"/>
    </source>
</evidence>